<reference evidence="1 2" key="1">
    <citation type="submission" date="2021-10" db="EMBL/GenBank/DDBJ databases">
        <authorList>
            <person name="Criscuolo A."/>
        </authorList>
    </citation>
    <scope>NUCLEOTIDE SEQUENCE [LARGE SCALE GENOMIC DNA]</scope>
    <source>
        <strain evidence="2">CIP 111899</strain>
    </source>
</reference>
<comment type="caution">
    <text evidence="1">The sequence shown here is derived from an EMBL/GenBank/DDBJ whole genome shotgun (WGS) entry which is preliminary data.</text>
</comment>
<dbReference type="RefSeq" id="WP_230576517.1">
    <property type="nucleotide sequence ID" value="NZ_CAKJTI010000031.1"/>
</dbReference>
<dbReference type="InterPro" id="IPR018644">
    <property type="entry name" value="DUF2071"/>
</dbReference>
<organism evidence="1 2">
    <name type="scientific">Bacillus rhizoplanae</name>
    <dbReference type="NCBI Taxonomy" id="2880966"/>
    <lineage>
        <taxon>Bacteria</taxon>
        <taxon>Bacillati</taxon>
        <taxon>Bacillota</taxon>
        <taxon>Bacilli</taxon>
        <taxon>Bacillales</taxon>
        <taxon>Bacillaceae</taxon>
        <taxon>Bacillus</taxon>
    </lineage>
</organism>
<dbReference type="EMBL" id="CAKJTI010000031">
    <property type="protein sequence ID" value="CAG9614573.1"/>
    <property type="molecule type" value="Genomic_DNA"/>
</dbReference>
<name>A0ABN8A4X7_9BACI</name>
<dbReference type="Pfam" id="PF09844">
    <property type="entry name" value="DUF2071"/>
    <property type="match status" value="1"/>
</dbReference>
<dbReference type="PANTHER" id="PTHR39186">
    <property type="entry name" value="DUF2071 FAMILY PROTEIN"/>
    <property type="match status" value="1"/>
</dbReference>
<evidence type="ECO:0000313" key="2">
    <source>
        <dbReference type="Proteomes" id="UP000789423"/>
    </source>
</evidence>
<sequence>MFAHWPIPAETLRPHNPSSLQIDTFNGYAWLGVVVFVMEGMYPRGFPHVLLLPKFPAINVRTSIQ</sequence>
<gene>
    <name evidence="1" type="ORF">BACCIP111899_03806</name>
</gene>
<dbReference type="Proteomes" id="UP000789423">
    <property type="component" value="Unassembled WGS sequence"/>
</dbReference>
<dbReference type="PANTHER" id="PTHR39186:SF1">
    <property type="entry name" value="DUF2071 DOMAIN-CONTAINING PROTEIN"/>
    <property type="match status" value="1"/>
</dbReference>
<protein>
    <submittedName>
        <fullName evidence="1">Uncharacterized protein</fullName>
    </submittedName>
</protein>
<keyword evidence="2" id="KW-1185">Reference proteome</keyword>
<proteinExistence type="predicted"/>
<evidence type="ECO:0000313" key="1">
    <source>
        <dbReference type="EMBL" id="CAG9614573.1"/>
    </source>
</evidence>
<accession>A0ABN8A4X7</accession>